<proteinExistence type="predicted"/>
<dbReference type="GO" id="GO:0006013">
    <property type="term" value="P:mannose metabolic process"/>
    <property type="evidence" value="ECO:0007669"/>
    <property type="project" value="InterPro"/>
</dbReference>
<evidence type="ECO:0000313" key="3">
    <source>
        <dbReference type="Proteomes" id="UP000262969"/>
    </source>
</evidence>
<sequence length="496" mass="57882">MVQIKERIGKLIEDIGQLRYQDEFSNIGFKMLKSDEKLEDIKNLNTDSWADFKENQLWGGDLEYFWFETIVTIPEQFDGKCVVFELSTGKEGEWDAINPQFAVYIDGMLRQGFDVNHREIVLSESAKWGENYRIILSAFTGTSNFRLTLNARLRVLDCETEKYYYDLLVPYENMKLLEQDDKNYLVTLKCLNESLNLVDLRCEYSEEYYNSLHRAQNYLMEEFYEKHCGESESTVCCIGHTHIDVAWLWTLEVTKDKVARSFSTVIELMEKYPEYKFMASQPQLLDYVKKNVPELFENIKEKIREGRFEVEGGMWLEADCNLTSGESLVRQFLHGKKFMKDEFDKDNIVLWLPDVFGYSAALPQIMKKSGIKYFVTSKISWSEFNQMPFDTFLWQGIDGSEILSHFITTQDYKVNTDQPINDQQQTTYVGKITPSHVKGCWRRYSQKHMNNEVMLSFGYGDGGGGPTKEMLEYARRMEKGLPGCPKTVNGTLDDFM</sequence>
<feature type="non-terminal residue" evidence="2">
    <location>
        <position position="496"/>
    </location>
</feature>
<evidence type="ECO:0000259" key="1">
    <source>
        <dbReference type="Pfam" id="PF01074"/>
    </source>
</evidence>
<gene>
    <name evidence="2" type="ORF">DHW61_17105</name>
</gene>
<evidence type="ECO:0000313" key="2">
    <source>
        <dbReference type="EMBL" id="HCL04100.1"/>
    </source>
</evidence>
<dbReference type="EMBL" id="DPVV01000557">
    <property type="protein sequence ID" value="HCL04100.1"/>
    <property type="molecule type" value="Genomic_DNA"/>
</dbReference>
<dbReference type="CDD" id="cd10789">
    <property type="entry name" value="GH38N_AMII_ER_cytosolic"/>
    <property type="match status" value="1"/>
</dbReference>
<name>A0A3D2XAC9_9FIRM</name>
<organism evidence="2 3">
    <name type="scientific">Lachnoclostridium phytofermentans</name>
    <dbReference type="NCBI Taxonomy" id="66219"/>
    <lineage>
        <taxon>Bacteria</taxon>
        <taxon>Bacillati</taxon>
        <taxon>Bacillota</taxon>
        <taxon>Clostridia</taxon>
        <taxon>Lachnospirales</taxon>
        <taxon>Lachnospiraceae</taxon>
    </lineage>
</organism>
<dbReference type="InterPro" id="IPR011330">
    <property type="entry name" value="Glyco_hydro/deAcase_b/a-brl"/>
</dbReference>
<dbReference type="Pfam" id="PF01074">
    <property type="entry name" value="Glyco_hydro_38N"/>
    <property type="match status" value="1"/>
</dbReference>
<dbReference type="GO" id="GO:0004559">
    <property type="term" value="F:alpha-mannosidase activity"/>
    <property type="evidence" value="ECO:0007669"/>
    <property type="project" value="InterPro"/>
</dbReference>
<dbReference type="FunFam" id="3.20.110.10:FF:000002">
    <property type="entry name" value="alpha-mannosidase 2C1 isoform X1"/>
    <property type="match status" value="1"/>
</dbReference>
<dbReference type="GO" id="GO:0009313">
    <property type="term" value="P:oligosaccharide catabolic process"/>
    <property type="evidence" value="ECO:0007669"/>
    <property type="project" value="TreeGrafter"/>
</dbReference>
<dbReference type="Gene3D" id="3.20.110.10">
    <property type="entry name" value="Glycoside hydrolase 38, N terminal domain"/>
    <property type="match status" value="1"/>
</dbReference>
<dbReference type="InterPro" id="IPR027291">
    <property type="entry name" value="Glyco_hydro_38_N_sf"/>
</dbReference>
<dbReference type="Proteomes" id="UP000262969">
    <property type="component" value="Unassembled WGS sequence"/>
</dbReference>
<dbReference type="InterPro" id="IPR000602">
    <property type="entry name" value="Glyco_hydro_38_N"/>
</dbReference>
<protein>
    <submittedName>
        <fullName evidence="2">Alpha-mannosidase</fullName>
    </submittedName>
</protein>
<dbReference type="PANTHER" id="PTHR46017">
    <property type="entry name" value="ALPHA-MANNOSIDASE 2C1"/>
    <property type="match status" value="1"/>
</dbReference>
<reference evidence="2 3" key="1">
    <citation type="journal article" date="2018" name="Nat. Biotechnol.">
        <title>A standardized bacterial taxonomy based on genome phylogeny substantially revises the tree of life.</title>
        <authorList>
            <person name="Parks D.H."/>
            <person name="Chuvochina M."/>
            <person name="Waite D.W."/>
            <person name="Rinke C."/>
            <person name="Skarshewski A."/>
            <person name="Chaumeil P.A."/>
            <person name="Hugenholtz P."/>
        </authorList>
    </citation>
    <scope>NUCLEOTIDE SEQUENCE [LARGE SCALE GENOMIC DNA]</scope>
    <source>
        <strain evidence="2">UBA11728</strain>
    </source>
</reference>
<comment type="caution">
    <text evidence="2">The sequence shown here is derived from an EMBL/GenBank/DDBJ whole genome shotgun (WGS) entry which is preliminary data.</text>
</comment>
<dbReference type="AlphaFoldDB" id="A0A3D2XAC9"/>
<dbReference type="SUPFAM" id="SSF88713">
    <property type="entry name" value="Glycoside hydrolase/deacetylase"/>
    <property type="match status" value="1"/>
</dbReference>
<accession>A0A3D2XAC9</accession>
<dbReference type="PANTHER" id="PTHR46017:SF1">
    <property type="entry name" value="ALPHA-MANNOSIDASE 2C1"/>
    <property type="match status" value="1"/>
</dbReference>
<feature type="domain" description="Glycoside hydrolase family 38 N-terminal" evidence="1">
    <location>
        <begin position="234"/>
        <end position="496"/>
    </location>
</feature>